<dbReference type="InterPro" id="IPR017871">
    <property type="entry name" value="ABC_transporter-like_CS"/>
</dbReference>
<dbReference type="Pfam" id="PF00005">
    <property type="entry name" value="ABC_tran"/>
    <property type="match status" value="1"/>
</dbReference>
<evidence type="ECO:0000256" key="3">
    <source>
        <dbReference type="ARBA" id="ARBA00022741"/>
    </source>
</evidence>
<reference evidence="6 7" key="1">
    <citation type="journal article" date="2015" name="Genome Announc.">
        <title>Complete Genome Sequence of the Type Strain Corynebacterium testudinoris DSM 44614, Recovered from Necrotic Lesions in the Mouth of a Tortoise.</title>
        <authorList>
            <person name="Ruckert C."/>
            <person name="Kriete M."/>
            <person name="Jaenicke S."/>
            <person name="Winkler A."/>
            <person name="Tauch A."/>
        </authorList>
    </citation>
    <scope>NUCLEOTIDE SEQUENCE [LARGE SCALE GENOMIC DNA]</scope>
    <source>
        <strain evidence="6 7">DSM 44614</strain>
    </source>
</reference>
<dbReference type="InterPro" id="IPR003439">
    <property type="entry name" value="ABC_transporter-like_ATP-bd"/>
</dbReference>
<dbReference type="STRING" id="136857.CTEST_10160"/>
<dbReference type="SMART" id="SM00382">
    <property type="entry name" value="AAA"/>
    <property type="match status" value="1"/>
</dbReference>
<dbReference type="KEGG" id="cted:CTEST_10160"/>
<name>A0A0G3HE70_9CORY</name>
<dbReference type="PROSITE" id="PS50893">
    <property type="entry name" value="ABC_TRANSPORTER_2"/>
    <property type="match status" value="1"/>
</dbReference>
<dbReference type="InterPro" id="IPR003593">
    <property type="entry name" value="AAA+_ATPase"/>
</dbReference>
<dbReference type="PANTHER" id="PTHR43335">
    <property type="entry name" value="ABC TRANSPORTER, ATP-BINDING PROTEIN"/>
    <property type="match status" value="1"/>
</dbReference>
<keyword evidence="2" id="KW-0813">Transport</keyword>
<dbReference type="PATRIC" id="fig|136857.5.peg.2019"/>
<evidence type="ECO:0000256" key="2">
    <source>
        <dbReference type="ARBA" id="ARBA00022448"/>
    </source>
</evidence>
<evidence type="ECO:0000259" key="5">
    <source>
        <dbReference type="PROSITE" id="PS50893"/>
    </source>
</evidence>
<dbReference type="PROSITE" id="PS00211">
    <property type="entry name" value="ABC_TRANSPORTER_1"/>
    <property type="match status" value="1"/>
</dbReference>
<evidence type="ECO:0000256" key="4">
    <source>
        <dbReference type="ARBA" id="ARBA00022840"/>
    </source>
</evidence>
<dbReference type="EMBL" id="CP011545">
    <property type="protein sequence ID" value="AKK09457.1"/>
    <property type="molecule type" value="Genomic_DNA"/>
</dbReference>
<sequence>MVFMTTIIETRNLTKKYGSTSVVDKLNLAVFEGSVHGLLGPNGSGKSTTMKMMLGLLKPTDGEIYMLGQPMNRETRSRVLAHVGSLIEQPSAYLHLTGAENLGIAARLLRAEPANVQRAIHLVRLEKHMDKLVKDYSLGMKQRLGIALALLRDPKILILDEPTNGLDPAGIEEIRELIVSLARDEGRTVLVSSHLLSEIEKMATELSIIHQGQLLFQGTQRELFETKLPYVFVETPSPARAAEALRALDPATVSGGLLLGNLSEQDVSEMCVRLVEQGIPITQVVRQHRSLEEVFIGLTGRGGLQ</sequence>
<evidence type="ECO:0000313" key="7">
    <source>
        <dbReference type="Proteomes" id="UP000035540"/>
    </source>
</evidence>
<proteinExistence type="inferred from homology"/>
<dbReference type="GO" id="GO:0005524">
    <property type="term" value="F:ATP binding"/>
    <property type="evidence" value="ECO:0007669"/>
    <property type="project" value="UniProtKB-KW"/>
</dbReference>
<keyword evidence="3" id="KW-0547">Nucleotide-binding</keyword>
<dbReference type="InterPro" id="IPR027417">
    <property type="entry name" value="P-loop_NTPase"/>
</dbReference>
<evidence type="ECO:0000256" key="1">
    <source>
        <dbReference type="ARBA" id="ARBA00005417"/>
    </source>
</evidence>
<dbReference type="SUPFAM" id="SSF52540">
    <property type="entry name" value="P-loop containing nucleoside triphosphate hydrolases"/>
    <property type="match status" value="1"/>
</dbReference>
<dbReference type="EC" id="3.6.3.-" evidence="6"/>
<dbReference type="AlphaFoldDB" id="A0A0G3HE70"/>
<comment type="similarity">
    <text evidence="1">Belongs to the ABC transporter superfamily.</text>
</comment>
<protein>
    <submittedName>
        <fullName evidence="6">ABC-type multidrug transport system, ATPase component</fullName>
        <ecNumber evidence="6">3.6.3.-</ecNumber>
    </submittedName>
</protein>
<gene>
    <name evidence="6" type="ORF">CTEST_10160</name>
</gene>
<keyword evidence="7" id="KW-1185">Reference proteome</keyword>
<reference evidence="7" key="2">
    <citation type="submission" date="2015-05" db="EMBL/GenBank/DDBJ databases">
        <title>Complete genome sequence of Corynebacterium testudinoris DSM 44614, recovered from necrotic lesions in the mouth of a tortoise.</title>
        <authorList>
            <person name="Ruckert C."/>
            <person name="Albersmeier A."/>
            <person name="Winkler A."/>
            <person name="Tauch A."/>
        </authorList>
    </citation>
    <scope>NUCLEOTIDE SEQUENCE [LARGE SCALE GENOMIC DNA]</scope>
    <source>
        <strain evidence="7">DSM 44614</strain>
    </source>
</reference>
<dbReference type="PANTHER" id="PTHR43335:SF4">
    <property type="entry name" value="ABC TRANSPORTER, ATP-BINDING PROTEIN"/>
    <property type="match status" value="1"/>
</dbReference>
<dbReference type="Gene3D" id="3.40.50.300">
    <property type="entry name" value="P-loop containing nucleotide triphosphate hydrolases"/>
    <property type="match status" value="1"/>
</dbReference>
<organism evidence="6 7">
    <name type="scientific">Corynebacterium testudinoris</name>
    <dbReference type="NCBI Taxonomy" id="136857"/>
    <lineage>
        <taxon>Bacteria</taxon>
        <taxon>Bacillati</taxon>
        <taxon>Actinomycetota</taxon>
        <taxon>Actinomycetes</taxon>
        <taxon>Mycobacteriales</taxon>
        <taxon>Corynebacteriaceae</taxon>
        <taxon>Corynebacterium</taxon>
    </lineage>
</organism>
<feature type="domain" description="ABC transporter" evidence="5">
    <location>
        <begin position="8"/>
        <end position="236"/>
    </location>
</feature>
<evidence type="ECO:0000313" key="6">
    <source>
        <dbReference type="EMBL" id="AKK09457.1"/>
    </source>
</evidence>
<keyword evidence="4" id="KW-0067">ATP-binding</keyword>
<dbReference type="Proteomes" id="UP000035540">
    <property type="component" value="Chromosome"/>
</dbReference>
<keyword evidence="6" id="KW-0378">Hydrolase</keyword>
<accession>A0A0G3HE70</accession>
<dbReference type="GO" id="GO:0016887">
    <property type="term" value="F:ATP hydrolysis activity"/>
    <property type="evidence" value="ECO:0007669"/>
    <property type="project" value="InterPro"/>
</dbReference>